<feature type="transmembrane region" description="Helical" evidence="3">
    <location>
        <begin position="12"/>
        <end position="32"/>
    </location>
</feature>
<evidence type="ECO:0000313" key="4">
    <source>
        <dbReference type="EMBL" id="QDT03243.1"/>
    </source>
</evidence>
<evidence type="ECO:0000313" key="5">
    <source>
        <dbReference type="Proteomes" id="UP000318538"/>
    </source>
</evidence>
<evidence type="ECO:0000256" key="1">
    <source>
        <dbReference type="ARBA" id="ARBA00004613"/>
    </source>
</evidence>
<dbReference type="PANTHER" id="PTHR10009">
    <property type="entry name" value="PROTEIN YELLOW-RELATED"/>
    <property type="match status" value="1"/>
</dbReference>
<sequence>MERQEIMNLQKYHSIVAFFVASVVMSLLVPFVSAQEKASKPTGQRETELELYASLDQAVGNIAFMSNGQLVFSHHPFFKPDVRVATYDAATGAVTPFPNQQWNTPRSENDWYLDDVLGIRNDGDGVVWILDMGTRNDITPKLVGWDTQKNELHRLHYIPSPASRETSQLNDFVVDTKRQLAVIADEGIGRGGDGSKAALVVVDLKTGKTRRLLEGRAMTKADTSSPILIDGKPMSVSRDGKQSPIYVGCDGITLDAASEWLYFCPLCGTQMYRVRMDAVANESLSEDELAKAVETYSDKVNNGGLSIDTAGNLYSTNVESRSIGFVSGDKRKYSPLAFDDRMLWPDGISFNKDGYMYVSAAQVHLGAPFNGGIDQTSKPFYIFRFKPQAPGIIGR</sequence>
<dbReference type="Proteomes" id="UP000318538">
    <property type="component" value="Chromosome"/>
</dbReference>
<accession>A0A517N7X1</accession>
<evidence type="ECO:0000256" key="2">
    <source>
        <dbReference type="ARBA" id="ARBA00022525"/>
    </source>
</evidence>
<dbReference type="KEGG" id="rlc:K227x_16250"/>
<dbReference type="InterPro" id="IPR011042">
    <property type="entry name" value="6-blade_b-propeller_TolB-like"/>
</dbReference>
<name>A0A517N7X1_9BACT</name>
<dbReference type="InterPro" id="IPR017996">
    <property type="entry name" value="MRJP/yellow-related"/>
</dbReference>
<keyword evidence="3" id="KW-0472">Membrane</keyword>
<evidence type="ECO:0000256" key="3">
    <source>
        <dbReference type="SAM" id="Phobius"/>
    </source>
</evidence>
<keyword evidence="2" id="KW-0964">Secreted</keyword>
<dbReference type="Gene3D" id="2.120.10.30">
    <property type="entry name" value="TolB, C-terminal domain"/>
    <property type="match status" value="1"/>
</dbReference>
<dbReference type="GO" id="GO:0005576">
    <property type="term" value="C:extracellular region"/>
    <property type="evidence" value="ECO:0007669"/>
    <property type="project" value="UniProtKB-SubCell"/>
</dbReference>
<organism evidence="4 5">
    <name type="scientific">Rubripirellula lacrimiformis</name>
    <dbReference type="NCBI Taxonomy" id="1930273"/>
    <lineage>
        <taxon>Bacteria</taxon>
        <taxon>Pseudomonadati</taxon>
        <taxon>Planctomycetota</taxon>
        <taxon>Planctomycetia</taxon>
        <taxon>Pirellulales</taxon>
        <taxon>Pirellulaceae</taxon>
        <taxon>Rubripirellula</taxon>
    </lineage>
</organism>
<keyword evidence="3" id="KW-1133">Transmembrane helix</keyword>
<comment type="subcellular location">
    <subcellularLocation>
        <location evidence="1">Secreted</location>
    </subcellularLocation>
</comment>
<dbReference type="Pfam" id="PF03022">
    <property type="entry name" value="MRJP"/>
    <property type="match status" value="1"/>
</dbReference>
<keyword evidence="3" id="KW-0812">Transmembrane</keyword>
<dbReference type="EMBL" id="CP036525">
    <property type="protein sequence ID" value="QDT03243.1"/>
    <property type="molecule type" value="Genomic_DNA"/>
</dbReference>
<dbReference type="SUPFAM" id="SSF63829">
    <property type="entry name" value="Calcium-dependent phosphotriesterase"/>
    <property type="match status" value="1"/>
</dbReference>
<proteinExistence type="predicted"/>
<dbReference type="AlphaFoldDB" id="A0A517N7X1"/>
<dbReference type="PANTHER" id="PTHR10009:SF18">
    <property type="entry name" value="PROTEIN YELLOW-LIKE PROTEIN"/>
    <property type="match status" value="1"/>
</dbReference>
<keyword evidence="5" id="KW-1185">Reference proteome</keyword>
<reference evidence="4 5" key="1">
    <citation type="submission" date="2019-02" db="EMBL/GenBank/DDBJ databases">
        <title>Deep-cultivation of Planctomycetes and their phenomic and genomic characterization uncovers novel biology.</title>
        <authorList>
            <person name="Wiegand S."/>
            <person name="Jogler M."/>
            <person name="Boedeker C."/>
            <person name="Pinto D."/>
            <person name="Vollmers J."/>
            <person name="Rivas-Marin E."/>
            <person name="Kohn T."/>
            <person name="Peeters S.H."/>
            <person name="Heuer A."/>
            <person name="Rast P."/>
            <person name="Oberbeckmann S."/>
            <person name="Bunk B."/>
            <person name="Jeske O."/>
            <person name="Meyerdierks A."/>
            <person name="Storesund J.E."/>
            <person name="Kallscheuer N."/>
            <person name="Luecker S."/>
            <person name="Lage O.M."/>
            <person name="Pohl T."/>
            <person name="Merkel B.J."/>
            <person name="Hornburger P."/>
            <person name="Mueller R.-W."/>
            <person name="Bruemmer F."/>
            <person name="Labrenz M."/>
            <person name="Spormann A.M."/>
            <person name="Op den Camp H."/>
            <person name="Overmann J."/>
            <person name="Amann R."/>
            <person name="Jetten M.S.M."/>
            <person name="Mascher T."/>
            <person name="Medema M.H."/>
            <person name="Devos D.P."/>
            <person name="Kaster A.-K."/>
            <person name="Ovreas L."/>
            <person name="Rohde M."/>
            <person name="Galperin M.Y."/>
            <person name="Jogler C."/>
        </authorList>
    </citation>
    <scope>NUCLEOTIDE SEQUENCE [LARGE SCALE GENOMIC DNA]</scope>
    <source>
        <strain evidence="4 5">K22_7</strain>
    </source>
</reference>
<gene>
    <name evidence="4" type="ORF">K227x_16250</name>
</gene>
<protein>
    <submittedName>
        <fullName evidence="4">Major royal jelly protein</fullName>
    </submittedName>
</protein>